<proteinExistence type="predicted"/>
<protein>
    <submittedName>
        <fullName evidence="2">Uncharacterized protein</fullName>
    </submittedName>
</protein>
<organism evidence="2 3">
    <name type="scientific">Aldrovandia affinis</name>
    <dbReference type="NCBI Taxonomy" id="143900"/>
    <lineage>
        <taxon>Eukaryota</taxon>
        <taxon>Metazoa</taxon>
        <taxon>Chordata</taxon>
        <taxon>Craniata</taxon>
        <taxon>Vertebrata</taxon>
        <taxon>Euteleostomi</taxon>
        <taxon>Actinopterygii</taxon>
        <taxon>Neopterygii</taxon>
        <taxon>Teleostei</taxon>
        <taxon>Notacanthiformes</taxon>
        <taxon>Halosauridae</taxon>
        <taxon>Aldrovandia</taxon>
    </lineage>
</organism>
<accession>A0AAD7WU70</accession>
<evidence type="ECO:0000313" key="2">
    <source>
        <dbReference type="EMBL" id="KAJ8409646.1"/>
    </source>
</evidence>
<comment type="caution">
    <text evidence="2">The sequence shown here is derived from an EMBL/GenBank/DDBJ whole genome shotgun (WGS) entry which is preliminary data.</text>
</comment>
<keyword evidence="3" id="KW-1185">Reference proteome</keyword>
<feature type="compositionally biased region" description="Basic and acidic residues" evidence="1">
    <location>
        <begin position="22"/>
        <end position="33"/>
    </location>
</feature>
<dbReference type="AlphaFoldDB" id="A0AAD7WU70"/>
<evidence type="ECO:0000256" key="1">
    <source>
        <dbReference type="SAM" id="MobiDB-lite"/>
    </source>
</evidence>
<dbReference type="Proteomes" id="UP001221898">
    <property type="component" value="Unassembled WGS sequence"/>
</dbReference>
<feature type="region of interest" description="Disordered" evidence="1">
    <location>
        <begin position="14"/>
        <end position="33"/>
    </location>
</feature>
<feature type="region of interest" description="Disordered" evidence="1">
    <location>
        <begin position="93"/>
        <end position="126"/>
    </location>
</feature>
<sequence>MTCIHKKYLTLQAPDGLSHNRSPAEGRRSEMPDRELEVMEGAGEEEAFVFASLVADSGGRGRYANAPEVWKSCVRFCRSSDRSAVNEPRLCGASAGRASRSPRLVPGGGAGCREQLGRSPRQPFSLPGARQQRLTLGCGRGL</sequence>
<gene>
    <name evidence="2" type="ORF">AAFF_G00217050</name>
</gene>
<reference evidence="2" key="1">
    <citation type="journal article" date="2023" name="Science">
        <title>Genome structures resolve the early diversification of teleost fishes.</title>
        <authorList>
            <person name="Parey E."/>
            <person name="Louis A."/>
            <person name="Montfort J."/>
            <person name="Bouchez O."/>
            <person name="Roques C."/>
            <person name="Iampietro C."/>
            <person name="Lluch J."/>
            <person name="Castinel A."/>
            <person name="Donnadieu C."/>
            <person name="Desvignes T."/>
            <person name="Floi Bucao C."/>
            <person name="Jouanno E."/>
            <person name="Wen M."/>
            <person name="Mejri S."/>
            <person name="Dirks R."/>
            <person name="Jansen H."/>
            <person name="Henkel C."/>
            <person name="Chen W.J."/>
            <person name="Zahm M."/>
            <person name="Cabau C."/>
            <person name="Klopp C."/>
            <person name="Thompson A.W."/>
            <person name="Robinson-Rechavi M."/>
            <person name="Braasch I."/>
            <person name="Lecointre G."/>
            <person name="Bobe J."/>
            <person name="Postlethwait J.H."/>
            <person name="Berthelot C."/>
            <person name="Roest Crollius H."/>
            <person name="Guiguen Y."/>
        </authorList>
    </citation>
    <scope>NUCLEOTIDE SEQUENCE</scope>
    <source>
        <strain evidence="2">NC1722</strain>
    </source>
</reference>
<dbReference type="EMBL" id="JAINUG010000029">
    <property type="protein sequence ID" value="KAJ8409646.1"/>
    <property type="molecule type" value="Genomic_DNA"/>
</dbReference>
<evidence type="ECO:0000313" key="3">
    <source>
        <dbReference type="Proteomes" id="UP001221898"/>
    </source>
</evidence>
<name>A0AAD7WU70_9TELE</name>